<keyword evidence="1" id="KW-0175">Coiled coil</keyword>
<protein>
    <submittedName>
        <fullName evidence="4">TIGR02302 family protein</fullName>
    </submittedName>
</protein>
<gene>
    <name evidence="4" type="ORF">CJ301_09060</name>
</gene>
<sequence length="833" mass="89843">MVAERLLRAFWPLWTVLALALAPLIAGWQDRLPVEAFWGWAVLAILGALAGLGWGLWRFRWPSRAEALDRLDRSLPGRPVSALSDAQATGRGDAGSEALWAAHLERMRARSENAPPARPNLRLAARDPFGLRYIALLFLVTALLFGSVWRLGSVTALAPDGGGALAQGPVWEGWVEPPAHTDRPVLYLPDQPPGPLAVPEGSTITVRLYGKVGALTLSETVSGRTGELPAASEPRQSFTVNHDGQIAIDGPGGAAWQVEAIPDAPPEVSVAGPLETVGLGQAALPFRAGDDHGVVSGTASIALDAEAVERRHGLSTAPDPREPLTVDLPVPFTGDRREIEEVLSGDFSQHPFANMPVRITLEVTDAAGQSGASQPYPTVLPGRRFFQPVARAVAEQRRDLLWSRDNAGRVVDLLRAVSHRPEAVFPDRATYLRLRVALRRLDRLHRAPGGLAPEAQEEIAQALWELAVQLEDGTLADARERLRRAQERLAQAMRDGASADEIAELMDELRAATDDYLSMLAQDAQPAEDGLDEPQTGQNDSMQVTQDELQALMDRIQELMEEGRMAEAAELMEQLNRMMENLQVAQGEGGAGPGTPGQRSMQELQDTLRDQQELSDEAFRDLQDRFNGRDPGQNRGQGQPGQGQAGQGQPGQPGSQDEPGGGARDGQDGAGSLADRQQALRDELARQRGALPRLDGEAAERAGEALDRAGRAMDEAEEALRRDDLAGAIDRQAEATEALRGAARELGQALARNEGNEAQGTREGAQPGAGGGRDPLGRDSAEQGGPGSEGEMIDGTDPTRRAEELLGEIRRRAAERERPQAERDYLERLLDLF</sequence>
<feature type="region of interest" description="Disordered" evidence="2">
    <location>
        <begin position="739"/>
        <end position="822"/>
    </location>
</feature>
<evidence type="ECO:0000313" key="5">
    <source>
        <dbReference type="Proteomes" id="UP000221860"/>
    </source>
</evidence>
<feature type="region of interest" description="Disordered" evidence="2">
    <location>
        <begin position="624"/>
        <end position="715"/>
    </location>
</feature>
<keyword evidence="3" id="KW-0812">Transmembrane</keyword>
<evidence type="ECO:0000256" key="1">
    <source>
        <dbReference type="SAM" id="Coils"/>
    </source>
</evidence>
<dbReference type="Proteomes" id="UP000221860">
    <property type="component" value="Unassembled WGS sequence"/>
</dbReference>
<dbReference type="OrthoDB" id="8477685at2"/>
<feature type="compositionally biased region" description="Basic and acidic residues" evidence="2">
    <location>
        <begin position="694"/>
        <end position="715"/>
    </location>
</feature>
<dbReference type="Pfam" id="PF13779">
    <property type="entry name" value="DUF4175"/>
    <property type="match status" value="1"/>
</dbReference>
<feature type="compositionally biased region" description="Basic and acidic residues" evidence="2">
    <location>
        <begin position="797"/>
        <end position="822"/>
    </location>
</feature>
<keyword evidence="3" id="KW-0472">Membrane</keyword>
<feature type="transmembrane region" description="Helical" evidence="3">
    <location>
        <begin position="130"/>
        <end position="149"/>
    </location>
</feature>
<dbReference type="AlphaFoldDB" id="A0A2G1MGD8"/>
<reference evidence="4 5" key="1">
    <citation type="submission" date="2017-08" db="EMBL/GenBank/DDBJ databases">
        <title>Draft Genome Sequence of Loktanella cinnabarina Strain XM1, Isolated from Coastal Surface Water.</title>
        <authorList>
            <person name="Ma R."/>
            <person name="Wang J."/>
            <person name="Wang Q."/>
            <person name="Ma Z."/>
            <person name="Li J."/>
            <person name="Chen L."/>
        </authorList>
    </citation>
    <scope>NUCLEOTIDE SEQUENCE [LARGE SCALE GENOMIC DNA]</scope>
    <source>
        <strain evidence="4 5">XM1</strain>
    </source>
</reference>
<feature type="coiled-coil region" evidence="1">
    <location>
        <begin position="468"/>
        <end position="495"/>
    </location>
</feature>
<keyword evidence="5" id="KW-1185">Reference proteome</keyword>
<evidence type="ECO:0000256" key="3">
    <source>
        <dbReference type="SAM" id="Phobius"/>
    </source>
</evidence>
<feature type="region of interest" description="Disordered" evidence="2">
    <location>
        <begin position="586"/>
        <end position="608"/>
    </location>
</feature>
<dbReference type="EMBL" id="NQWH01000011">
    <property type="protein sequence ID" value="PHP27811.1"/>
    <property type="molecule type" value="Genomic_DNA"/>
</dbReference>
<keyword evidence="3" id="KW-1133">Transmembrane helix</keyword>
<feature type="transmembrane region" description="Helical" evidence="3">
    <location>
        <begin position="36"/>
        <end position="57"/>
    </location>
</feature>
<dbReference type="NCBIfam" id="TIGR02302">
    <property type="entry name" value="aProt_lowcomp"/>
    <property type="match status" value="1"/>
</dbReference>
<comment type="caution">
    <text evidence="4">The sequence shown here is derived from an EMBL/GenBank/DDBJ whole genome shotgun (WGS) entry which is preliminary data.</text>
</comment>
<accession>A0A2G1MGD8</accession>
<feature type="compositionally biased region" description="Gly residues" evidence="2">
    <location>
        <begin position="638"/>
        <end position="651"/>
    </location>
</feature>
<dbReference type="InterPro" id="IPR012683">
    <property type="entry name" value="CHP02302_TM"/>
</dbReference>
<evidence type="ECO:0000256" key="2">
    <source>
        <dbReference type="SAM" id="MobiDB-lite"/>
    </source>
</evidence>
<evidence type="ECO:0000313" key="4">
    <source>
        <dbReference type="EMBL" id="PHP27811.1"/>
    </source>
</evidence>
<organism evidence="4 5">
    <name type="scientific">Limimaricola cinnabarinus</name>
    <dbReference type="NCBI Taxonomy" id="1125964"/>
    <lineage>
        <taxon>Bacteria</taxon>
        <taxon>Pseudomonadati</taxon>
        <taxon>Pseudomonadota</taxon>
        <taxon>Alphaproteobacteria</taxon>
        <taxon>Rhodobacterales</taxon>
        <taxon>Paracoccaceae</taxon>
        <taxon>Limimaricola</taxon>
    </lineage>
</organism>
<name>A0A2G1MGD8_9RHOB</name>
<proteinExistence type="predicted"/>